<comment type="caution">
    <text evidence="2">The sequence shown here is derived from an EMBL/GenBank/DDBJ whole genome shotgun (WGS) entry which is preliminary data.</text>
</comment>
<name>A0ABV2IQD8_9BURK</name>
<gene>
    <name evidence="2" type="ORF">ABIC99_003001</name>
</gene>
<keyword evidence="3" id="KW-1185">Reference proteome</keyword>
<proteinExistence type="predicted"/>
<evidence type="ECO:0000313" key="2">
    <source>
        <dbReference type="EMBL" id="MET3605175.1"/>
    </source>
</evidence>
<dbReference type="RefSeq" id="WP_244954324.1">
    <property type="nucleotide sequence ID" value="NZ_CP035708.1"/>
</dbReference>
<feature type="chain" id="PRO_5045335398" description="Formate dehydrogenase" evidence="1">
    <location>
        <begin position="27"/>
        <end position="132"/>
    </location>
</feature>
<protein>
    <recommendedName>
        <fullName evidence="4">Formate dehydrogenase</fullName>
    </recommendedName>
</protein>
<sequence length="132" mass="13003">MKRTPSSAVSLAVSLAALPLMLSVLAAPALAKLPPLSEEAKAKAEETKARGAHGDKVAAYKLCLAMDKVAADYRARARSAGKEVRPATETPPCTDPGAFVPAPAAAASAPAVPVAAAAVAAPAAPVAAASKP</sequence>
<organism evidence="2 3">
    <name type="scientific">Sphaerotilus sulfidivorans</name>
    <dbReference type="NCBI Taxonomy" id="639200"/>
    <lineage>
        <taxon>Bacteria</taxon>
        <taxon>Pseudomonadati</taxon>
        <taxon>Pseudomonadota</taxon>
        <taxon>Betaproteobacteria</taxon>
        <taxon>Burkholderiales</taxon>
        <taxon>Sphaerotilaceae</taxon>
        <taxon>Sphaerotilus</taxon>
    </lineage>
</organism>
<feature type="signal peptide" evidence="1">
    <location>
        <begin position="1"/>
        <end position="26"/>
    </location>
</feature>
<reference evidence="2 3" key="1">
    <citation type="submission" date="2024-06" db="EMBL/GenBank/DDBJ databases">
        <title>Genomic Encyclopedia of Type Strains, Phase IV (KMG-IV): sequencing the most valuable type-strain genomes for metagenomic binning, comparative biology and taxonomic classification.</title>
        <authorList>
            <person name="Goeker M."/>
        </authorList>
    </citation>
    <scope>NUCLEOTIDE SEQUENCE [LARGE SCALE GENOMIC DNA]</scope>
    <source>
        <strain evidence="2 3">D-501</strain>
    </source>
</reference>
<keyword evidence="1" id="KW-0732">Signal</keyword>
<accession>A0ABV2IQD8</accession>
<dbReference type="Proteomes" id="UP001549111">
    <property type="component" value="Unassembled WGS sequence"/>
</dbReference>
<evidence type="ECO:0000313" key="3">
    <source>
        <dbReference type="Proteomes" id="UP001549111"/>
    </source>
</evidence>
<evidence type="ECO:0000256" key="1">
    <source>
        <dbReference type="SAM" id="SignalP"/>
    </source>
</evidence>
<evidence type="ECO:0008006" key="4">
    <source>
        <dbReference type="Google" id="ProtNLM"/>
    </source>
</evidence>
<dbReference type="EMBL" id="JBEPLS010000013">
    <property type="protein sequence ID" value="MET3605175.1"/>
    <property type="molecule type" value="Genomic_DNA"/>
</dbReference>